<dbReference type="Pfam" id="PF00179">
    <property type="entry name" value="UQ_con"/>
    <property type="match status" value="1"/>
</dbReference>
<dbReference type="InParanoid" id="B5RTT0"/>
<dbReference type="PROSITE" id="PS50127">
    <property type="entry name" value="UBC_2"/>
    <property type="match status" value="1"/>
</dbReference>
<dbReference type="VEuPathDB" id="FungiDB:DEHA2E02222g"/>
<dbReference type="GO" id="GO:0005524">
    <property type="term" value="F:ATP binding"/>
    <property type="evidence" value="ECO:0007669"/>
    <property type="project" value="UniProtKB-KW"/>
</dbReference>
<name>B5RTT0_DEBHA</name>
<proteinExistence type="predicted"/>
<evidence type="ECO:0000313" key="6">
    <source>
        <dbReference type="EMBL" id="CAR65742.1"/>
    </source>
</evidence>
<dbReference type="Proteomes" id="UP000000599">
    <property type="component" value="Chromosome E"/>
</dbReference>
<evidence type="ECO:0000256" key="3">
    <source>
        <dbReference type="ARBA" id="ARBA00022840"/>
    </source>
</evidence>
<sequence>MINTNYNDDVMSPNPIHNTDSLNITPDRKTILILTKEYHDLLLEPIEGVTVHPDEANICIWYFLIHGPINTPYYKGLYIGVIIFPPNFPYSPPEIQVISPNGKFKPRRSICLTLSSFHEECWNASWTFEKIIVALVSFMVSDELTSGCYKNEIITEFDKLVIAKDSKNWLYYNCSIFKKMFQNEYQLMHKIYSSNLPHHSKIFLIDILLNEPLQVSTNVFNVNKRLEDYIENYLQIELVVSDYTQAKRNEILQKFFKLSTTREEIRQLELFHSEYYQLDGLSHSDNFLSDDGDEEEPEFYSTEDEG</sequence>
<gene>
    <name evidence="6" type="ordered locus">DEHA2E02222g</name>
</gene>
<dbReference type="AlphaFoldDB" id="B5RTT0"/>
<keyword evidence="1" id="KW-0547">Nucleotide-binding</keyword>
<dbReference type="CDD" id="cd23799">
    <property type="entry name" value="UBCc_UBE2J"/>
    <property type="match status" value="1"/>
</dbReference>
<dbReference type="eggNOG" id="KOG0894">
    <property type="taxonomic scope" value="Eukaryota"/>
</dbReference>
<evidence type="ECO:0000256" key="2">
    <source>
        <dbReference type="ARBA" id="ARBA00022786"/>
    </source>
</evidence>
<dbReference type="SUPFAM" id="SSF54495">
    <property type="entry name" value="UBC-like"/>
    <property type="match status" value="1"/>
</dbReference>
<accession>B5RTT0</accession>
<dbReference type="STRING" id="284592.B5RTT0"/>
<evidence type="ECO:0000259" key="5">
    <source>
        <dbReference type="PROSITE" id="PS50127"/>
    </source>
</evidence>
<dbReference type="EMBL" id="CR382137">
    <property type="protein sequence ID" value="CAR65742.1"/>
    <property type="molecule type" value="Genomic_DNA"/>
</dbReference>
<dbReference type="KEGG" id="dha:DEHA2E02222g"/>
<dbReference type="OrthoDB" id="9978460at2759"/>
<feature type="compositionally biased region" description="Acidic residues" evidence="4">
    <location>
        <begin position="288"/>
        <end position="306"/>
    </location>
</feature>
<keyword evidence="7" id="KW-1185">Reference proteome</keyword>
<dbReference type="InterPro" id="IPR016135">
    <property type="entry name" value="UBQ-conjugating_enzyme/RWD"/>
</dbReference>
<dbReference type="SMART" id="SM00212">
    <property type="entry name" value="UBCc"/>
    <property type="match status" value="1"/>
</dbReference>
<protein>
    <submittedName>
        <fullName evidence="6">DEHA2E02222p</fullName>
    </submittedName>
</protein>
<feature type="region of interest" description="Disordered" evidence="4">
    <location>
        <begin position="286"/>
        <end position="306"/>
    </location>
</feature>
<keyword evidence="2" id="KW-0833">Ubl conjugation pathway</keyword>
<reference evidence="6 7" key="1">
    <citation type="journal article" date="2004" name="Nature">
        <title>Genome evolution in yeasts.</title>
        <authorList>
            <consortium name="Genolevures"/>
            <person name="Dujon B."/>
            <person name="Sherman D."/>
            <person name="Fischer G."/>
            <person name="Durrens P."/>
            <person name="Casaregola S."/>
            <person name="Lafontaine I."/>
            <person name="de Montigny J."/>
            <person name="Marck C."/>
            <person name="Neuveglise C."/>
            <person name="Talla E."/>
            <person name="Goffard N."/>
            <person name="Frangeul L."/>
            <person name="Aigle M."/>
            <person name="Anthouard V."/>
            <person name="Babour A."/>
            <person name="Barbe V."/>
            <person name="Barnay S."/>
            <person name="Blanchin S."/>
            <person name="Beckerich J.M."/>
            <person name="Beyne E."/>
            <person name="Bleykasten C."/>
            <person name="Boisrame A."/>
            <person name="Boyer J."/>
            <person name="Cattolico L."/>
            <person name="Confanioleri F."/>
            <person name="de Daruvar A."/>
            <person name="Despons L."/>
            <person name="Fabre E."/>
            <person name="Fairhead C."/>
            <person name="Ferry-Dumazet H."/>
            <person name="Groppi A."/>
            <person name="Hantraye F."/>
            <person name="Hennequin C."/>
            <person name="Jauniaux N."/>
            <person name="Joyet P."/>
            <person name="Kachouri R."/>
            <person name="Kerrest A."/>
            <person name="Koszul R."/>
            <person name="Lemaire M."/>
            <person name="Lesur I."/>
            <person name="Ma L."/>
            <person name="Muller H."/>
            <person name="Nicaud J.M."/>
            <person name="Nikolski M."/>
            <person name="Oztas S."/>
            <person name="Ozier-Kalogeropoulos O."/>
            <person name="Pellenz S."/>
            <person name="Potier S."/>
            <person name="Richard G.F."/>
            <person name="Straub M.L."/>
            <person name="Suleau A."/>
            <person name="Swennene D."/>
            <person name="Tekaia F."/>
            <person name="Wesolowski-Louvel M."/>
            <person name="Westhof E."/>
            <person name="Wirth B."/>
            <person name="Zeniou-Meyer M."/>
            <person name="Zivanovic I."/>
            <person name="Bolotin-Fukuhara M."/>
            <person name="Thierry A."/>
            <person name="Bouchier C."/>
            <person name="Caudron B."/>
            <person name="Scarpelli C."/>
            <person name="Gaillardin C."/>
            <person name="Weissenbach J."/>
            <person name="Wincker P."/>
            <person name="Souciet J.L."/>
        </authorList>
    </citation>
    <scope>NUCLEOTIDE SEQUENCE [LARGE SCALE GENOMIC DNA]</scope>
    <source>
        <strain evidence="7">ATCC 36239 / CBS 767 / BCRC 21394 / JCM 1990 / NBRC 0083 / IGC 2968</strain>
    </source>
</reference>
<dbReference type="InterPro" id="IPR000608">
    <property type="entry name" value="UBC"/>
</dbReference>
<organism evidence="6 7">
    <name type="scientific">Debaryomyces hansenii (strain ATCC 36239 / CBS 767 / BCRC 21394 / JCM 1990 / NBRC 0083 / IGC 2968)</name>
    <name type="common">Yeast</name>
    <name type="synonym">Torulaspora hansenii</name>
    <dbReference type="NCBI Taxonomy" id="284592"/>
    <lineage>
        <taxon>Eukaryota</taxon>
        <taxon>Fungi</taxon>
        <taxon>Dikarya</taxon>
        <taxon>Ascomycota</taxon>
        <taxon>Saccharomycotina</taxon>
        <taxon>Pichiomycetes</taxon>
        <taxon>Debaryomycetaceae</taxon>
        <taxon>Debaryomyces</taxon>
    </lineage>
</organism>
<dbReference type="InterPro" id="IPR050113">
    <property type="entry name" value="Ub_conjugating_enzyme"/>
</dbReference>
<dbReference type="PANTHER" id="PTHR24067">
    <property type="entry name" value="UBIQUITIN-CONJUGATING ENZYME E2"/>
    <property type="match status" value="1"/>
</dbReference>
<dbReference type="Gene3D" id="3.10.110.10">
    <property type="entry name" value="Ubiquitin Conjugating Enzyme"/>
    <property type="match status" value="1"/>
</dbReference>
<evidence type="ECO:0000313" key="7">
    <source>
        <dbReference type="Proteomes" id="UP000000599"/>
    </source>
</evidence>
<dbReference type="GeneID" id="8998628"/>
<dbReference type="HOGENOM" id="CLU_909188_0_0_1"/>
<keyword evidence="3" id="KW-0067">ATP-binding</keyword>
<evidence type="ECO:0000256" key="4">
    <source>
        <dbReference type="SAM" id="MobiDB-lite"/>
    </source>
</evidence>
<dbReference type="RefSeq" id="XP_002770394.1">
    <property type="nucleotide sequence ID" value="XM_002770348.1"/>
</dbReference>
<dbReference type="OMA" id="EANICIW"/>
<feature type="domain" description="UBC core" evidence="5">
    <location>
        <begin position="29"/>
        <end position="180"/>
    </location>
</feature>
<evidence type="ECO:0000256" key="1">
    <source>
        <dbReference type="ARBA" id="ARBA00022741"/>
    </source>
</evidence>